<feature type="transmembrane region" description="Helical" evidence="7">
    <location>
        <begin position="327"/>
        <end position="351"/>
    </location>
</feature>
<comment type="subcellular location">
    <subcellularLocation>
        <location evidence="1">Membrane</location>
        <topology evidence="1">Multi-pass membrane protein</topology>
    </subcellularLocation>
</comment>
<feature type="transmembrane region" description="Helical" evidence="7">
    <location>
        <begin position="430"/>
        <end position="456"/>
    </location>
</feature>
<dbReference type="PANTHER" id="PTHR10766:SF111">
    <property type="entry name" value="TRANSMEMBRANE 9 SUPERFAMILY MEMBER 2"/>
    <property type="match status" value="1"/>
</dbReference>
<evidence type="ECO:0000256" key="6">
    <source>
        <dbReference type="ARBA" id="ARBA00023136"/>
    </source>
</evidence>
<name>B7G0A0_PHATC</name>
<keyword evidence="4" id="KW-0732">Signal</keyword>
<keyword evidence="9" id="KW-1185">Reference proteome</keyword>
<proteinExistence type="inferred from homology"/>
<dbReference type="PANTHER" id="PTHR10766">
    <property type="entry name" value="TRANSMEMBRANE 9 SUPERFAMILY PROTEIN"/>
    <property type="match status" value="1"/>
</dbReference>
<evidence type="ECO:0000313" key="8">
    <source>
        <dbReference type="EMBL" id="EEC47847.1"/>
    </source>
</evidence>
<dbReference type="GeneID" id="7201249"/>
<keyword evidence="3 7" id="KW-0812">Transmembrane</keyword>
<organism evidence="8 9">
    <name type="scientific">Phaeodactylum tricornutum (strain CCAP 1055/1)</name>
    <dbReference type="NCBI Taxonomy" id="556484"/>
    <lineage>
        <taxon>Eukaryota</taxon>
        <taxon>Sar</taxon>
        <taxon>Stramenopiles</taxon>
        <taxon>Ochrophyta</taxon>
        <taxon>Bacillariophyta</taxon>
        <taxon>Bacillariophyceae</taxon>
        <taxon>Bacillariophycidae</taxon>
        <taxon>Naviculales</taxon>
        <taxon>Phaeodactylaceae</taxon>
        <taxon>Phaeodactylum</taxon>
    </lineage>
</organism>
<feature type="non-terminal residue" evidence="8">
    <location>
        <position position="1"/>
    </location>
</feature>
<dbReference type="eggNOG" id="KOG1278">
    <property type="taxonomic scope" value="Eukaryota"/>
</dbReference>
<sequence length="626" mass="69899">PGVAPEEYVPGEPVWILSDLADSRKTPIPYEYYDLPGSCPRPIESEFKKRHRERKNLGSRLQGHDLQPAPFSNIKVLQNQGCTPLCTVTLDAQKLKKLRRLVERQYRVQMTLDQLPLLMRSKEYNYAVRGYPIGFRAPASFKALHDGELYLFNHLKFVITYQQDPQNFQGVRITGFDVNPISIQHSMPSEAGQVVKESISLETCKGGPVPNDPASYLALRPTSGAGSFPIVYSYEVQWVKSDLDWTNRWDVYLVGAPDDDLHYFSIVNSLMIVLFLTGAISTIMIRTLRKDIAIYNEMDSLEEGSEETGWKLVHGDVFRPPQFNPSWLCSLVGTGCQIGLAFVLAMLSAMLKLLNPLQKGQTLTALILLYVLCGSVAGYVSSRLYKFTDGVAWKRNVLLTAMGLPGTFVSVFAVLNIFLTFAGAATAVSFWLILALFLLWTCVSAPLVFLGAYFGLKSAKMESPTKTNQIARVVPPLPWNVKMPFAFLLGGILPFGSVCIELAFIMSALWLHQMYYVFGFLLVVGCILAATCAQVSMVMTYLQLCAEDHRWWWSSFWTTASGGAYLFAYAVWFLSSRLSMAGLLPVVVYLTYMGMISIVFGLFCGSVGFLASLWFTRTIYGAVKVD</sequence>
<dbReference type="OrthoDB" id="1666796at2759"/>
<evidence type="ECO:0000256" key="3">
    <source>
        <dbReference type="ARBA" id="ARBA00022692"/>
    </source>
</evidence>
<keyword evidence="6 7" id="KW-0472">Membrane</keyword>
<dbReference type="RefSeq" id="XP_002180439.1">
    <property type="nucleotide sequence ID" value="XM_002180403.2"/>
</dbReference>
<dbReference type="KEGG" id="pti:PHATRDRAFT_42002"/>
<feature type="transmembrane region" description="Helical" evidence="7">
    <location>
        <begin position="363"/>
        <end position="385"/>
    </location>
</feature>
<accession>B7G0A0</accession>
<feature type="transmembrane region" description="Helical" evidence="7">
    <location>
        <begin position="516"/>
        <end position="539"/>
    </location>
</feature>
<evidence type="ECO:0000256" key="4">
    <source>
        <dbReference type="ARBA" id="ARBA00022729"/>
    </source>
</evidence>
<feature type="transmembrane region" description="Helical" evidence="7">
    <location>
        <begin position="397"/>
        <end position="424"/>
    </location>
</feature>
<dbReference type="GO" id="GO:0072657">
    <property type="term" value="P:protein localization to membrane"/>
    <property type="evidence" value="ECO:0007669"/>
    <property type="project" value="TreeGrafter"/>
</dbReference>
<dbReference type="InterPro" id="IPR004240">
    <property type="entry name" value="EMP70"/>
</dbReference>
<protein>
    <recommendedName>
        <fullName evidence="7">Transmembrane 9 superfamily member</fullName>
    </recommendedName>
</protein>
<dbReference type="PaxDb" id="2850-Phatr42002"/>
<feature type="transmembrane region" description="Helical" evidence="7">
    <location>
        <begin position="263"/>
        <end position="285"/>
    </location>
</feature>
<reference evidence="8 9" key="1">
    <citation type="journal article" date="2008" name="Nature">
        <title>The Phaeodactylum genome reveals the evolutionary history of diatom genomes.</title>
        <authorList>
            <person name="Bowler C."/>
            <person name="Allen A.E."/>
            <person name="Badger J.H."/>
            <person name="Grimwood J."/>
            <person name="Jabbari K."/>
            <person name="Kuo A."/>
            <person name="Maheswari U."/>
            <person name="Martens C."/>
            <person name="Maumus F."/>
            <person name="Otillar R.P."/>
            <person name="Rayko E."/>
            <person name="Salamov A."/>
            <person name="Vandepoele K."/>
            <person name="Beszteri B."/>
            <person name="Gruber A."/>
            <person name="Heijde M."/>
            <person name="Katinka M."/>
            <person name="Mock T."/>
            <person name="Valentin K."/>
            <person name="Verret F."/>
            <person name="Berges J.A."/>
            <person name="Brownlee C."/>
            <person name="Cadoret J.P."/>
            <person name="Chiovitti A."/>
            <person name="Choi C.J."/>
            <person name="Coesel S."/>
            <person name="De Martino A."/>
            <person name="Detter J.C."/>
            <person name="Durkin C."/>
            <person name="Falciatore A."/>
            <person name="Fournet J."/>
            <person name="Haruta M."/>
            <person name="Huysman M.J."/>
            <person name="Jenkins B.D."/>
            <person name="Jiroutova K."/>
            <person name="Jorgensen R.E."/>
            <person name="Joubert Y."/>
            <person name="Kaplan A."/>
            <person name="Kroger N."/>
            <person name="Kroth P.G."/>
            <person name="La Roche J."/>
            <person name="Lindquist E."/>
            <person name="Lommer M."/>
            <person name="Martin-Jezequel V."/>
            <person name="Lopez P.J."/>
            <person name="Lucas S."/>
            <person name="Mangogna M."/>
            <person name="McGinnis K."/>
            <person name="Medlin L.K."/>
            <person name="Montsant A."/>
            <person name="Oudot-Le Secq M.P."/>
            <person name="Napoli C."/>
            <person name="Obornik M."/>
            <person name="Parker M.S."/>
            <person name="Petit J.L."/>
            <person name="Porcel B.M."/>
            <person name="Poulsen N."/>
            <person name="Robison M."/>
            <person name="Rychlewski L."/>
            <person name="Rynearson T.A."/>
            <person name="Schmutz J."/>
            <person name="Shapiro H."/>
            <person name="Siaut M."/>
            <person name="Stanley M."/>
            <person name="Sussman M.R."/>
            <person name="Taylor A.R."/>
            <person name="Vardi A."/>
            <person name="von Dassow P."/>
            <person name="Vyverman W."/>
            <person name="Willis A."/>
            <person name="Wyrwicz L.S."/>
            <person name="Rokhsar D.S."/>
            <person name="Weissenbach J."/>
            <person name="Armbrust E.V."/>
            <person name="Green B.R."/>
            <person name="Van de Peer Y."/>
            <person name="Grigoriev I.V."/>
        </authorList>
    </citation>
    <scope>NUCLEOTIDE SEQUENCE [LARGE SCALE GENOMIC DNA]</scope>
    <source>
        <strain evidence="8 9">CCAP 1055/1</strain>
    </source>
</reference>
<dbReference type="AlphaFoldDB" id="B7G0A0"/>
<dbReference type="Pfam" id="PF02990">
    <property type="entry name" value="EMP70"/>
    <property type="match status" value="1"/>
</dbReference>
<feature type="transmembrane region" description="Helical" evidence="7">
    <location>
        <begin position="485"/>
        <end position="510"/>
    </location>
</feature>
<reference evidence="9" key="2">
    <citation type="submission" date="2008-08" db="EMBL/GenBank/DDBJ databases">
        <authorList>
            <consortium name="Diatom Consortium"/>
            <person name="Grigoriev I."/>
            <person name="Grimwood J."/>
            <person name="Kuo A."/>
            <person name="Otillar R.P."/>
            <person name="Salamov A."/>
            <person name="Detter J.C."/>
            <person name="Lindquist E."/>
            <person name="Shapiro H."/>
            <person name="Lucas S."/>
            <person name="Glavina del Rio T."/>
            <person name="Pitluck S."/>
            <person name="Rokhsar D."/>
            <person name="Bowler C."/>
        </authorList>
    </citation>
    <scope>GENOME REANNOTATION</scope>
    <source>
        <strain evidence="9">CCAP 1055/1</strain>
    </source>
</reference>
<feature type="transmembrane region" description="Helical" evidence="7">
    <location>
        <begin position="551"/>
        <end position="574"/>
    </location>
</feature>
<evidence type="ECO:0000256" key="2">
    <source>
        <dbReference type="ARBA" id="ARBA00005227"/>
    </source>
</evidence>
<dbReference type="EMBL" id="CM000612">
    <property type="protein sequence ID" value="EEC47847.1"/>
    <property type="molecule type" value="Genomic_DNA"/>
</dbReference>
<evidence type="ECO:0000256" key="5">
    <source>
        <dbReference type="ARBA" id="ARBA00022989"/>
    </source>
</evidence>
<evidence type="ECO:0000313" key="9">
    <source>
        <dbReference type="Proteomes" id="UP000000759"/>
    </source>
</evidence>
<dbReference type="GO" id="GO:0016020">
    <property type="term" value="C:membrane"/>
    <property type="evidence" value="ECO:0007669"/>
    <property type="project" value="UniProtKB-SubCell"/>
</dbReference>
<dbReference type="Proteomes" id="UP000000759">
    <property type="component" value="Chromosome 9"/>
</dbReference>
<feature type="transmembrane region" description="Helical" evidence="7">
    <location>
        <begin position="586"/>
        <end position="615"/>
    </location>
</feature>
<evidence type="ECO:0000256" key="7">
    <source>
        <dbReference type="RuleBase" id="RU363079"/>
    </source>
</evidence>
<dbReference type="GO" id="GO:0005737">
    <property type="term" value="C:cytoplasm"/>
    <property type="evidence" value="ECO:0007669"/>
    <property type="project" value="UniProtKB-ARBA"/>
</dbReference>
<dbReference type="InParanoid" id="B7G0A0"/>
<dbReference type="HOGENOM" id="CLU_010714_4_1_1"/>
<gene>
    <name evidence="8" type="primary">RabX1</name>
    <name evidence="8" type="ORF">PHATRDRAFT_42002</name>
</gene>
<feature type="non-terminal residue" evidence="8">
    <location>
        <position position="626"/>
    </location>
</feature>
<dbReference type="FunCoup" id="B7G0A0">
    <property type="interactions" value="440"/>
</dbReference>
<evidence type="ECO:0000256" key="1">
    <source>
        <dbReference type="ARBA" id="ARBA00004141"/>
    </source>
</evidence>
<comment type="similarity">
    <text evidence="2 7">Belongs to the nonaspanin (TM9SF) (TC 9.A.2) family.</text>
</comment>
<keyword evidence="5 7" id="KW-1133">Transmembrane helix</keyword>